<protein>
    <submittedName>
        <fullName evidence="2">Uncharacterized protein</fullName>
    </submittedName>
</protein>
<feature type="chain" id="PRO_5004977736" evidence="1">
    <location>
        <begin position="25"/>
        <end position="314"/>
    </location>
</feature>
<sequence length="314" mass="32981">MIRSVAILLVALGFYAAVPSPVLAQPQLAALSCDDILTRIDLSEEAGNVRPTCEAVANAVAGITGELPAWTGCVGQAELDPAAHAGRCLIMRSIADPSLELPDPADCDGIRRAYADGLAQASIQGAASEDGLDCDAAAEAALLWSAGRSDWLRCRNYKQANEASHAFSCLFHDDELVNIDPRNACAGVKSLYEERLLNAYGRLPDDYRPLKCSSADKILEEAQQRIVERQAERARAAELTAQIRERAMANRTNSTDEGGLIVAGAILLLLAAAANADAAPAAGYQPTPTFGPGSSSCTSGMGAVDMNIGYMLGC</sequence>
<dbReference type="EMBL" id="JALZ01000029">
    <property type="protein sequence ID" value="ETX13345.1"/>
    <property type="molecule type" value="Genomic_DNA"/>
</dbReference>
<dbReference type="STRING" id="1449350.OCH239_10910"/>
<feature type="signal peptide" evidence="1">
    <location>
        <begin position="1"/>
        <end position="24"/>
    </location>
</feature>
<proteinExistence type="predicted"/>
<dbReference type="RefSeq" id="WP_037265337.1">
    <property type="nucleotide sequence ID" value="NZ_JALZ01000029.1"/>
</dbReference>
<evidence type="ECO:0000313" key="2">
    <source>
        <dbReference type="EMBL" id="ETX13345.1"/>
    </source>
</evidence>
<keyword evidence="1" id="KW-0732">Signal</keyword>
<accession>X7EBV9</accession>
<organism evidence="2 3">
    <name type="scientific">Roseivivax halodurans JCM 10272</name>
    <dbReference type="NCBI Taxonomy" id="1449350"/>
    <lineage>
        <taxon>Bacteria</taxon>
        <taxon>Pseudomonadati</taxon>
        <taxon>Pseudomonadota</taxon>
        <taxon>Alphaproteobacteria</taxon>
        <taxon>Rhodobacterales</taxon>
        <taxon>Roseobacteraceae</taxon>
        <taxon>Roseivivax</taxon>
    </lineage>
</organism>
<dbReference type="AlphaFoldDB" id="X7EBV9"/>
<dbReference type="PROSITE" id="PS51257">
    <property type="entry name" value="PROKAR_LIPOPROTEIN"/>
    <property type="match status" value="1"/>
</dbReference>
<reference evidence="2 3" key="1">
    <citation type="submission" date="2014-01" db="EMBL/GenBank/DDBJ databases">
        <title>Roseivivax halodurans JCM 10272 Genome Sequencing.</title>
        <authorList>
            <person name="Lai Q."/>
            <person name="Li G."/>
            <person name="Shao Z."/>
        </authorList>
    </citation>
    <scope>NUCLEOTIDE SEQUENCE [LARGE SCALE GENOMIC DNA]</scope>
    <source>
        <strain evidence="2 3">JCM 10272</strain>
    </source>
</reference>
<dbReference type="Proteomes" id="UP000022447">
    <property type="component" value="Unassembled WGS sequence"/>
</dbReference>
<gene>
    <name evidence="2" type="ORF">OCH239_10910</name>
</gene>
<evidence type="ECO:0000256" key="1">
    <source>
        <dbReference type="SAM" id="SignalP"/>
    </source>
</evidence>
<name>X7EBV9_9RHOB</name>
<evidence type="ECO:0000313" key="3">
    <source>
        <dbReference type="Proteomes" id="UP000022447"/>
    </source>
</evidence>
<dbReference type="OrthoDB" id="9943728at2"/>
<comment type="caution">
    <text evidence="2">The sequence shown here is derived from an EMBL/GenBank/DDBJ whole genome shotgun (WGS) entry which is preliminary data.</text>
</comment>
<keyword evidence="3" id="KW-1185">Reference proteome</keyword>